<dbReference type="AlphaFoldDB" id="A0A0F0CP43"/>
<sequence>MGGRFNMARKPQQSKSKCPECGEILEIDFYSEEGDIITCYSCDTDLEIKSLKPIVLKIVKNNEKVDDLLEDEELDDNLDDFVDYEDSEEDEEDDEDEYNKY</sequence>
<keyword evidence="4" id="KW-1185">Reference proteome</keyword>
<name>A0A0F0CP43_9BACT</name>
<dbReference type="EMBL" id="JYNY01000372">
    <property type="protein sequence ID" value="KJJ84284.1"/>
    <property type="molecule type" value="Genomic_DNA"/>
</dbReference>
<proteinExistence type="predicted"/>
<evidence type="ECO:0000313" key="3">
    <source>
        <dbReference type="EMBL" id="KJJ85042.1"/>
    </source>
</evidence>
<dbReference type="InterPro" id="IPR005906">
    <property type="entry name" value="LysW"/>
</dbReference>
<reference evidence="3 4" key="1">
    <citation type="submission" date="2015-02" db="EMBL/GenBank/DDBJ databases">
        <title>Single-cell genomics of uncultivated deep-branching MTB reveals a conserved set of magnetosome genes.</title>
        <authorList>
            <person name="Kolinko S."/>
            <person name="Richter M."/>
            <person name="Glockner F.O."/>
            <person name="Brachmann A."/>
            <person name="Schuler D."/>
        </authorList>
    </citation>
    <scope>NUCLEOTIDE SEQUENCE [LARGE SCALE GENOMIC DNA]</scope>
    <source>
        <strain evidence="3">SKK-01</strain>
    </source>
</reference>
<feature type="region of interest" description="Disordered" evidence="1">
    <location>
        <begin position="70"/>
        <end position="101"/>
    </location>
</feature>
<organism evidence="3 4">
    <name type="scientific">Candidatus Omnitrophus magneticus</name>
    <dbReference type="NCBI Taxonomy" id="1609969"/>
    <lineage>
        <taxon>Bacteria</taxon>
        <taxon>Pseudomonadati</taxon>
        <taxon>Candidatus Omnitrophota</taxon>
        <taxon>Candidatus Omnitrophus</taxon>
    </lineage>
</organism>
<comment type="caution">
    <text evidence="3">The sequence shown here is derived from an EMBL/GenBank/DDBJ whole genome shotgun (WGS) entry which is preliminary data.</text>
</comment>
<evidence type="ECO:0008006" key="5">
    <source>
        <dbReference type="Google" id="ProtNLM"/>
    </source>
</evidence>
<dbReference type="Proteomes" id="UP000033428">
    <property type="component" value="Unassembled WGS sequence"/>
</dbReference>
<dbReference type="Pfam" id="PF21344">
    <property type="entry name" value="Zn_ribbon_LysW"/>
    <property type="match status" value="1"/>
</dbReference>
<protein>
    <recommendedName>
        <fullName evidence="5">Lysine biosynthesis protein LysW</fullName>
    </recommendedName>
</protein>
<evidence type="ECO:0000256" key="1">
    <source>
        <dbReference type="SAM" id="MobiDB-lite"/>
    </source>
</evidence>
<evidence type="ECO:0000313" key="4">
    <source>
        <dbReference type="Proteomes" id="UP000033428"/>
    </source>
</evidence>
<accession>A0A0F0CP43</accession>
<dbReference type="Gene3D" id="2.20.28.160">
    <property type="match status" value="1"/>
</dbReference>
<dbReference type="EMBL" id="JYNY01000226">
    <property type="protein sequence ID" value="KJJ85042.1"/>
    <property type="molecule type" value="Genomic_DNA"/>
</dbReference>
<gene>
    <name evidence="3" type="ORF">OMAG_001086</name>
    <name evidence="2" type="ORF">OMAG_001747</name>
</gene>
<evidence type="ECO:0000313" key="2">
    <source>
        <dbReference type="EMBL" id="KJJ84284.1"/>
    </source>
</evidence>